<dbReference type="InterPro" id="IPR036804">
    <property type="entry name" value="CheR_N_sf"/>
</dbReference>
<dbReference type="EC" id="2.1.1.80" evidence="2"/>
<dbReference type="InterPro" id="IPR022642">
    <property type="entry name" value="CheR_C"/>
</dbReference>
<protein>
    <recommendedName>
        <fullName evidence="2">protein-glutamate O-methyltransferase</fullName>
        <ecNumber evidence="2">2.1.1.80</ecNumber>
    </recommendedName>
</protein>
<evidence type="ECO:0000313" key="10">
    <source>
        <dbReference type="EMBL" id="MBB3984147.1"/>
    </source>
</evidence>
<accession>A0A7W6DNU4</accession>
<dbReference type="InterPro" id="IPR035909">
    <property type="entry name" value="CheB_C"/>
</dbReference>
<dbReference type="InterPro" id="IPR022641">
    <property type="entry name" value="CheR_N"/>
</dbReference>
<feature type="active site" evidence="6">
    <location>
        <position position="43"/>
    </location>
</feature>
<keyword evidence="4 10" id="KW-0808">Transferase</keyword>
<feature type="active site" evidence="6">
    <location>
        <position position="16"/>
    </location>
</feature>
<dbReference type="PRINTS" id="PR00996">
    <property type="entry name" value="CHERMTFRASE"/>
</dbReference>
<dbReference type="SUPFAM" id="SSF52738">
    <property type="entry name" value="Methylesterase CheB, C-terminal domain"/>
    <property type="match status" value="1"/>
</dbReference>
<evidence type="ECO:0000256" key="6">
    <source>
        <dbReference type="PROSITE-ProRule" id="PRU00050"/>
    </source>
</evidence>
<dbReference type="GO" id="GO:0006935">
    <property type="term" value="P:chemotaxis"/>
    <property type="evidence" value="ECO:0007669"/>
    <property type="project" value="UniProtKB-UniRule"/>
</dbReference>
<dbReference type="Proteomes" id="UP000541426">
    <property type="component" value="Unassembled WGS sequence"/>
</dbReference>
<feature type="domain" description="CheB-type methylesterase" evidence="8">
    <location>
        <begin position="4"/>
        <end position="194"/>
    </location>
</feature>
<dbReference type="InterPro" id="IPR000673">
    <property type="entry name" value="Sig_transdc_resp-reg_Me-estase"/>
</dbReference>
<comment type="caution">
    <text evidence="10">The sequence shown here is derived from an EMBL/GenBank/DDBJ whole genome shotgun (WGS) entry which is preliminary data.</text>
</comment>
<dbReference type="SMART" id="SM00138">
    <property type="entry name" value="MeTrc"/>
    <property type="match status" value="1"/>
</dbReference>
<dbReference type="Gene3D" id="3.30.450.20">
    <property type="entry name" value="PAS domain"/>
    <property type="match status" value="1"/>
</dbReference>
<dbReference type="Gene3D" id="3.40.50.150">
    <property type="entry name" value="Vaccinia Virus protein VP39"/>
    <property type="match status" value="1"/>
</dbReference>
<evidence type="ECO:0000259" key="8">
    <source>
        <dbReference type="PROSITE" id="PS50122"/>
    </source>
</evidence>
<evidence type="ECO:0000256" key="5">
    <source>
        <dbReference type="ARBA" id="ARBA00022691"/>
    </source>
</evidence>
<feature type="coiled-coil region" evidence="7">
    <location>
        <begin position="640"/>
        <end position="713"/>
    </location>
</feature>
<gene>
    <name evidence="10" type="ORF">GGQ68_000458</name>
</gene>
<dbReference type="InterPro" id="IPR050903">
    <property type="entry name" value="Bact_Chemotaxis_MeTrfase"/>
</dbReference>
<keyword evidence="6" id="KW-0145">Chemotaxis</keyword>
<dbReference type="PROSITE" id="PS50123">
    <property type="entry name" value="CHER"/>
    <property type="match status" value="1"/>
</dbReference>
<dbReference type="GO" id="GO:0008984">
    <property type="term" value="F:protein-glutamate methylesterase activity"/>
    <property type="evidence" value="ECO:0007669"/>
    <property type="project" value="InterPro"/>
</dbReference>
<dbReference type="AlphaFoldDB" id="A0A7W6DNU4"/>
<proteinExistence type="predicted"/>
<comment type="catalytic activity">
    <reaction evidence="1">
        <text>L-glutamyl-[protein] + S-adenosyl-L-methionine = [protein]-L-glutamate 5-O-methyl ester + S-adenosyl-L-homocysteine</text>
        <dbReference type="Rhea" id="RHEA:24452"/>
        <dbReference type="Rhea" id="RHEA-COMP:10208"/>
        <dbReference type="Rhea" id="RHEA-COMP:10311"/>
        <dbReference type="ChEBI" id="CHEBI:29973"/>
        <dbReference type="ChEBI" id="CHEBI:57856"/>
        <dbReference type="ChEBI" id="CHEBI:59789"/>
        <dbReference type="ChEBI" id="CHEBI:82795"/>
        <dbReference type="EC" id="2.1.1.80"/>
    </reaction>
</comment>
<dbReference type="Pfam" id="PF01339">
    <property type="entry name" value="CheB_methylest"/>
    <property type="match status" value="1"/>
</dbReference>
<dbReference type="RefSeq" id="WP_183962760.1">
    <property type="nucleotide sequence ID" value="NZ_BAABBZ010000012.1"/>
</dbReference>
<dbReference type="GO" id="GO:0008983">
    <property type="term" value="F:protein-glutamate O-methyltransferase activity"/>
    <property type="evidence" value="ECO:0007669"/>
    <property type="project" value="UniProtKB-EC"/>
</dbReference>
<dbReference type="GO" id="GO:0005737">
    <property type="term" value="C:cytoplasm"/>
    <property type="evidence" value="ECO:0007669"/>
    <property type="project" value="InterPro"/>
</dbReference>
<evidence type="ECO:0000256" key="7">
    <source>
        <dbReference type="SAM" id="Coils"/>
    </source>
</evidence>
<dbReference type="SUPFAM" id="SSF47757">
    <property type="entry name" value="Chemotaxis receptor methyltransferase CheR, N-terminal domain"/>
    <property type="match status" value="1"/>
</dbReference>
<keyword evidence="7" id="KW-0175">Coiled coil</keyword>
<dbReference type="PROSITE" id="PS50122">
    <property type="entry name" value="CHEB"/>
    <property type="match status" value="1"/>
</dbReference>
<evidence type="ECO:0000256" key="4">
    <source>
        <dbReference type="ARBA" id="ARBA00022679"/>
    </source>
</evidence>
<dbReference type="GO" id="GO:0032259">
    <property type="term" value="P:methylation"/>
    <property type="evidence" value="ECO:0007669"/>
    <property type="project" value="UniProtKB-KW"/>
</dbReference>
<evidence type="ECO:0000313" key="11">
    <source>
        <dbReference type="Proteomes" id="UP000541426"/>
    </source>
</evidence>
<dbReference type="Pfam" id="PF03705">
    <property type="entry name" value="CheR_N"/>
    <property type="match status" value="1"/>
</dbReference>
<name>A0A7W6DNU4_9RHOB</name>
<dbReference type="InterPro" id="IPR000780">
    <property type="entry name" value="CheR_MeTrfase"/>
</dbReference>
<keyword evidence="11" id="KW-1185">Reference proteome</keyword>
<dbReference type="Gene3D" id="3.40.50.180">
    <property type="entry name" value="Methylesterase CheB, C-terminal domain"/>
    <property type="match status" value="1"/>
</dbReference>
<keyword evidence="5" id="KW-0949">S-adenosyl-L-methionine</keyword>
<dbReference type="GO" id="GO:0000156">
    <property type="term" value="F:phosphorelay response regulator activity"/>
    <property type="evidence" value="ECO:0007669"/>
    <property type="project" value="InterPro"/>
</dbReference>
<dbReference type="Pfam" id="PF01739">
    <property type="entry name" value="CheR"/>
    <property type="match status" value="1"/>
</dbReference>
<evidence type="ECO:0000259" key="9">
    <source>
        <dbReference type="PROSITE" id="PS50123"/>
    </source>
</evidence>
<dbReference type="PANTHER" id="PTHR24422">
    <property type="entry name" value="CHEMOTAXIS PROTEIN METHYLTRANSFERASE"/>
    <property type="match status" value="1"/>
</dbReference>
<sequence length="830" mass="91695">MGETNTVQTVVGIAASAGGLEAMSLMAHHLPTDLNCAYVLAQHMSSHHASMLQTLLSRETRLKVLTVEDKTPLEANAIYVPVPGSDLEVRDGMVLRCEPAGRPAEPKPSADRLFRSVAESFGEHSVGVVLSGTGSDGTYGVQDIKEVGGITIAQDTSSAKYDTMPSSAVQSGFIDMVLSPRQIGEHLRQILARPRDFADLQVMIEQPTEYDDLFQMLQSHTKVDFRQYKETTVSRRIQRRMFVKGFDGYGDYVAFCKENTGELDALYRDLLISVTRFFRDPDQYEVLREELARYVAATDHRPIRVWVPGCASGEEPYSIAFILCDLLGIPASEAGRAIQIFATDLDTAALARGRAGLYPAAASTSIPEHLREKFTTQRDSQLRINPEVRKLVLFSQHDVIQDPPFSDIDLVSFRNALIYFESALQVKVMSRILYALRPDGLLFLGTSENVGKLDAYFTAVTDQAKLFRKSASKSFDRTSLVRFGIPQRRQRESREARGPENDSGVNGALFETLAMSVAPTGFLASEQKDLVRIFGDISAFTRVTDAVRGRLTTNTLKAELAQDAASLIPLCLKQKSARKGLWRVMDGAGFNRVRLRGYPIQTPTENDMRYVLVSIETQLVQHDARSPAEKDSNGQGAVYLAHVENELADAREALQITMEELQASNVELQSTNEEVQSANEELQSTNEELETTNEELQSTNEELITVNEELLINTDELNRLVVVQTAILESMLVPLLALDSRLNIKHASQPAIALFELTAHGADMGHISQASLPSPGFPNIVKLCSEVLAKRTTQTVEYEVDGAVHTLSAAPYFIRDTELTGLVVTIEGMN</sequence>
<keyword evidence="3 10" id="KW-0489">Methyltransferase</keyword>
<evidence type="ECO:0000256" key="1">
    <source>
        <dbReference type="ARBA" id="ARBA00001541"/>
    </source>
</evidence>
<evidence type="ECO:0000256" key="2">
    <source>
        <dbReference type="ARBA" id="ARBA00012534"/>
    </source>
</evidence>
<feature type="domain" description="CheR-type methyltransferase" evidence="9">
    <location>
        <begin position="209"/>
        <end position="470"/>
    </location>
</feature>
<dbReference type="SUPFAM" id="SSF53335">
    <property type="entry name" value="S-adenosyl-L-methionine-dependent methyltransferases"/>
    <property type="match status" value="1"/>
</dbReference>
<dbReference type="Gene3D" id="1.10.155.10">
    <property type="entry name" value="Chemotaxis receptor methyltransferase CheR, N-terminal domain"/>
    <property type="match status" value="1"/>
</dbReference>
<dbReference type="EMBL" id="JACIEJ010000001">
    <property type="protein sequence ID" value="MBB3984147.1"/>
    <property type="molecule type" value="Genomic_DNA"/>
</dbReference>
<organism evidence="10 11">
    <name type="scientific">Sagittula marina</name>
    <dbReference type="NCBI Taxonomy" id="943940"/>
    <lineage>
        <taxon>Bacteria</taxon>
        <taxon>Pseudomonadati</taxon>
        <taxon>Pseudomonadota</taxon>
        <taxon>Alphaproteobacteria</taxon>
        <taxon>Rhodobacterales</taxon>
        <taxon>Roseobacteraceae</taxon>
        <taxon>Sagittula</taxon>
    </lineage>
</organism>
<feature type="active site" evidence="6">
    <location>
        <position position="136"/>
    </location>
</feature>
<dbReference type="CDD" id="cd16434">
    <property type="entry name" value="CheB-CheR_fusion"/>
    <property type="match status" value="1"/>
</dbReference>
<evidence type="ECO:0000256" key="3">
    <source>
        <dbReference type="ARBA" id="ARBA00022603"/>
    </source>
</evidence>
<dbReference type="InterPro" id="IPR029063">
    <property type="entry name" value="SAM-dependent_MTases_sf"/>
</dbReference>
<keyword evidence="6 10" id="KW-0378">Hydrolase</keyword>
<reference evidence="10 11" key="1">
    <citation type="submission" date="2020-08" db="EMBL/GenBank/DDBJ databases">
        <title>Genomic Encyclopedia of Type Strains, Phase IV (KMG-IV): sequencing the most valuable type-strain genomes for metagenomic binning, comparative biology and taxonomic classification.</title>
        <authorList>
            <person name="Goeker M."/>
        </authorList>
    </citation>
    <scope>NUCLEOTIDE SEQUENCE [LARGE SCALE GENOMIC DNA]</scope>
    <source>
        <strain evidence="10 11">DSM 102235</strain>
    </source>
</reference>